<evidence type="ECO:0000313" key="1">
    <source>
        <dbReference type="EMBL" id="RCN50602.1"/>
    </source>
</evidence>
<dbReference type="Pfam" id="PF17641">
    <property type="entry name" value="ASPRs"/>
    <property type="match status" value="1"/>
</dbReference>
<comment type="caution">
    <text evidence="1">The sequence shown here is derived from an EMBL/GenBank/DDBJ whole genome shotgun (WGS) entry which is preliminary data.</text>
</comment>
<dbReference type="InterPro" id="IPR035109">
    <property type="entry name" value="ASPR"/>
</dbReference>
<keyword evidence="2" id="KW-1185">Reference proteome</keyword>
<name>A0A368H1W4_ANCCA</name>
<gene>
    <name evidence="1" type="ORF">ANCCAN_03215</name>
</gene>
<dbReference type="Proteomes" id="UP000252519">
    <property type="component" value="Unassembled WGS sequence"/>
</dbReference>
<organism evidence="1 2">
    <name type="scientific">Ancylostoma caninum</name>
    <name type="common">Dog hookworm</name>
    <dbReference type="NCBI Taxonomy" id="29170"/>
    <lineage>
        <taxon>Eukaryota</taxon>
        <taxon>Metazoa</taxon>
        <taxon>Ecdysozoa</taxon>
        <taxon>Nematoda</taxon>
        <taxon>Chromadorea</taxon>
        <taxon>Rhabditida</taxon>
        <taxon>Rhabditina</taxon>
        <taxon>Rhabditomorpha</taxon>
        <taxon>Strongyloidea</taxon>
        <taxon>Ancylostomatidae</taxon>
        <taxon>Ancylostomatinae</taxon>
        <taxon>Ancylostoma</taxon>
    </lineage>
</organism>
<evidence type="ECO:0008006" key="3">
    <source>
        <dbReference type="Google" id="ProtNLM"/>
    </source>
</evidence>
<accession>A0A368H1W4</accession>
<sequence length="129" mass="14347">MVSTTRTVCSPSVGTFPDQDTVLNKLAKLIEGKVKGATYSCALEPSAYLKFVKLTEEQWNKVYGKVKYTKELKYETEEENLEDPASLANKAVEKWSSELKGVQATHFGCVVDAKPDSPKTTYKVACLFK</sequence>
<dbReference type="EMBL" id="JOJR01000021">
    <property type="protein sequence ID" value="RCN50602.1"/>
    <property type="molecule type" value="Genomic_DNA"/>
</dbReference>
<evidence type="ECO:0000313" key="2">
    <source>
        <dbReference type="Proteomes" id="UP000252519"/>
    </source>
</evidence>
<reference evidence="1 2" key="1">
    <citation type="submission" date="2014-10" db="EMBL/GenBank/DDBJ databases">
        <title>Draft genome of the hookworm Ancylostoma caninum.</title>
        <authorList>
            <person name="Mitreva M."/>
        </authorList>
    </citation>
    <scope>NUCLEOTIDE SEQUENCE [LARGE SCALE GENOMIC DNA]</scope>
    <source>
        <strain evidence="1 2">Baltimore</strain>
    </source>
</reference>
<dbReference type="AlphaFoldDB" id="A0A368H1W4"/>
<proteinExistence type="predicted"/>
<protein>
    <recommendedName>
        <fullName evidence="3">SCP domain-containing protein</fullName>
    </recommendedName>
</protein>